<proteinExistence type="predicted"/>
<sequence>MDFFRQPTTYLCAKIPTTTYKRDLAVKDAPSIKATHDNVQLNIVNEKGKTKDIQVRLAKCGFVRQRHLTEANIKYVYGPDARASDKDFVIFRDSIKNDVYQWQSAMIGLDQRKSFFVARVDRVGVFEDSNDQPEQSPGSHNTLLRAEEQLVIRYTSPAIHCYLSLVSHESCRSADDVHLFFLLPP</sequence>
<organism evidence="1 2">
    <name type="scientific">Teratosphaeria nubilosa</name>
    <dbReference type="NCBI Taxonomy" id="161662"/>
    <lineage>
        <taxon>Eukaryota</taxon>
        <taxon>Fungi</taxon>
        <taxon>Dikarya</taxon>
        <taxon>Ascomycota</taxon>
        <taxon>Pezizomycotina</taxon>
        <taxon>Dothideomycetes</taxon>
        <taxon>Dothideomycetidae</taxon>
        <taxon>Mycosphaerellales</taxon>
        <taxon>Teratosphaeriaceae</taxon>
        <taxon>Teratosphaeria</taxon>
    </lineage>
</organism>
<name>A0A6G1LD46_9PEZI</name>
<protein>
    <submittedName>
        <fullName evidence="1">Uncharacterized protein</fullName>
    </submittedName>
</protein>
<accession>A0A6G1LD46</accession>
<reference evidence="1" key="1">
    <citation type="journal article" date="2020" name="Stud. Mycol.">
        <title>101 Dothideomycetes genomes: a test case for predicting lifestyles and emergence of pathogens.</title>
        <authorList>
            <person name="Haridas S."/>
            <person name="Albert R."/>
            <person name="Binder M."/>
            <person name="Bloem J."/>
            <person name="Labutti K."/>
            <person name="Salamov A."/>
            <person name="Andreopoulos B."/>
            <person name="Baker S."/>
            <person name="Barry K."/>
            <person name="Bills G."/>
            <person name="Bluhm B."/>
            <person name="Cannon C."/>
            <person name="Castanera R."/>
            <person name="Culley D."/>
            <person name="Daum C."/>
            <person name="Ezra D."/>
            <person name="Gonzalez J."/>
            <person name="Henrissat B."/>
            <person name="Kuo A."/>
            <person name="Liang C."/>
            <person name="Lipzen A."/>
            <person name="Lutzoni F."/>
            <person name="Magnuson J."/>
            <person name="Mondo S."/>
            <person name="Nolan M."/>
            <person name="Ohm R."/>
            <person name="Pangilinan J."/>
            <person name="Park H.-J."/>
            <person name="Ramirez L."/>
            <person name="Alfaro M."/>
            <person name="Sun H."/>
            <person name="Tritt A."/>
            <person name="Yoshinaga Y."/>
            <person name="Zwiers L.-H."/>
            <person name="Turgeon B."/>
            <person name="Goodwin S."/>
            <person name="Spatafora J."/>
            <person name="Crous P."/>
            <person name="Grigoriev I."/>
        </authorList>
    </citation>
    <scope>NUCLEOTIDE SEQUENCE</scope>
    <source>
        <strain evidence="1">CBS 116005</strain>
    </source>
</reference>
<dbReference type="EMBL" id="ML995823">
    <property type="protein sequence ID" value="KAF2770871.1"/>
    <property type="molecule type" value="Genomic_DNA"/>
</dbReference>
<evidence type="ECO:0000313" key="2">
    <source>
        <dbReference type="Proteomes" id="UP000799436"/>
    </source>
</evidence>
<dbReference type="AlphaFoldDB" id="A0A6G1LD46"/>
<gene>
    <name evidence="1" type="ORF">EJ03DRAFT_56829</name>
</gene>
<evidence type="ECO:0000313" key="1">
    <source>
        <dbReference type="EMBL" id="KAF2770871.1"/>
    </source>
</evidence>
<dbReference type="Proteomes" id="UP000799436">
    <property type="component" value="Unassembled WGS sequence"/>
</dbReference>
<keyword evidence="2" id="KW-1185">Reference proteome</keyword>